<evidence type="ECO:0000259" key="2">
    <source>
        <dbReference type="PROSITE" id="PS50994"/>
    </source>
</evidence>
<evidence type="ECO:0000256" key="1">
    <source>
        <dbReference type="SAM" id="MobiDB-lite"/>
    </source>
</evidence>
<dbReference type="GeneID" id="120272535"/>
<evidence type="ECO:0000313" key="3">
    <source>
        <dbReference type="Proteomes" id="UP001515500"/>
    </source>
</evidence>
<evidence type="ECO:0000313" key="4">
    <source>
        <dbReference type="RefSeq" id="XP_039135312.1"/>
    </source>
</evidence>
<name>A0AB40C929_DIOCR</name>
<reference evidence="4" key="1">
    <citation type="submission" date="2025-08" db="UniProtKB">
        <authorList>
            <consortium name="RefSeq"/>
        </authorList>
    </citation>
    <scope>IDENTIFICATION</scope>
</reference>
<dbReference type="Proteomes" id="UP001515500">
    <property type="component" value="Chromosome 2"/>
</dbReference>
<dbReference type="Pfam" id="PF00665">
    <property type="entry name" value="rve"/>
    <property type="match status" value="1"/>
</dbReference>
<dbReference type="GO" id="GO:0015074">
    <property type="term" value="P:DNA integration"/>
    <property type="evidence" value="ECO:0007669"/>
    <property type="project" value="InterPro"/>
</dbReference>
<gene>
    <name evidence="4" type="primary">LOC120272535</name>
</gene>
<feature type="region of interest" description="Disordered" evidence="1">
    <location>
        <begin position="212"/>
        <end position="231"/>
    </location>
</feature>
<dbReference type="AlphaFoldDB" id="A0AB40C929"/>
<dbReference type="PROSITE" id="PS50994">
    <property type="entry name" value="INTEGRASE"/>
    <property type="match status" value="1"/>
</dbReference>
<dbReference type="InterPro" id="IPR012337">
    <property type="entry name" value="RNaseH-like_sf"/>
</dbReference>
<protein>
    <submittedName>
        <fullName evidence="4">Uncharacterized protein LOC120272535</fullName>
    </submittedName>
</protein>
<dbReference type="InterPro" id="IPR001584">
    <property type="entry name" value="Integrase_cat-core"/>
</dbReference>
<dbReference type="Pfam" id="PF14223">
    <property type="entry name" value="Retrotran_gag_2"/>
    <property type="match status" value="1"/>
</dbReference>
<feature type="compositionally biased region" description="Acidic residues" evidence="1">
    <location>
        <begin position="212"/>
        <end position="221"/>
    </location>
</feature>
<dbReference type="PANTHER" id="PTHR42648:SF18">
    <property type="entry name" value="RETROTRANSPOSON, UNCLASSIFIED-LIKE PROTEIN"/>
    <property type="match status" value="1"/>
</dbReference>
<dbReference type="Gene3D" id="3.30.420.10">
    <property type="entry name" value="Ribonuclease H-like superfamily/Ribonuclease H"/>
    <property type="match status" value="1"/>
</dbReference>
<dbReference type="InterPro" id="IPR025724">
    <property type="entry name" value="GAG-pre-integrase_dom"/>
</dbReference>
<dbReference type="RefSeq" id="XP_039135312.1">
    <property type="nucleotide sequence ID" value="XM_039279378.1"/>
</dbReference>
<dbReference type="Pfam" id="PF13976">
    <property type="entry name" value="gag_pre-integrs"/>
    <property type="match status" value="1"/>
</dbReference>
<dbReference type="SUPFAM" id="SSF53098">
    <property type="entry name" value="Ribonuclease H-like"/>
    <property type="match status" value="1"/>
</dbReference>
<dbReference type="PANTHER" id="PTHR42648">
    <property type="entry name" value="TRANSPOSASE, PUTATIVE-RELATED"/>
    <property type="match status" value="1"/>
</dbReference>
<organism evidence="3 4">
    <name type="scientific">Dioscorea cayennensis subsp. rotundata</name>
    <name type="common">White Guinea yam</name>
    <name type="synonym">Dioscorea rotundata</name>
    <dbReference type="NCBI Taxonomy" id="55577"/>
    <lineage>
        <taxon>Eukaryota</taxon>
        <taxon>Viridiplantae</taxon>
        <taxon>Streptophyta</taxon>
        <taxon>Embryophyta</taxon>
        <taxon>Tracheophyta</taxon>
        <taxon>Spermatophyta</taxon>
        <taxon>Magnoliopsida</taxon>
        <taxon>Liliopsida</taxon>
        <taxon>Dioscoreales</taxon>
        <taxon>Dioscoreaceae</taxon>
        <taxon>Dioscorea</taxon>
    </lineage>
</organism>
<sequence length="538" mass="61168">MSTGSSNASQPNVLLFRGENYNLWSLKMKAVFRSKDLWSIVEKGVAEEPDNNRLTEIMKKDAKAVCLIQQNLDDRVLLRIIEAKTAKQAWDMLKTHYQGNTNNITVRLHSLHRELDATKMKHGEKIEDYITRVLDVVYQIKMLGEEFPDKTVVTKILRSLTPRFTNVVSSIVEAKDLNTLAIDALCGSLRSHESILNNAEEEEVVDVVALTEGEEEDEGEEGTQTSFTMPTTQDKDKNVQLFHLVEKFGHVKSQCWYRSKEANITEEAKEQDEGLLLWRSKVIQEPGKHTSNDNIRLGDGNLLQVAGIGQLMSSGYKVEFTDGECIVKEVQSNTQVARIPMTSHRLFPLEADDVLAAHVVQRDEDLSTLWHRRYGHLNKRSLNYLNEHKLVDGLPTITHIQPCEACALGKQAHRAFPKGQAYRATTPLELVHGDLVGPMQTPSYGGNLYFFLLIDDFSRHSWVYFLQYKNEALQKFKVFKLAVEKQYSTPVKAFRSDRGREFTSGAFRAFCEETGIKHQLTAPRTPRRHGVAERQIAP</sequence>
<dbReference type="InterPro" id="IPR039537">
    <property type="entry name" value="Retrotran_Ty1/copia-like"/>
</dbReference>
<dbReference type="GO" id="GO:0003676">
    <property type="term" value="F:nucleic acid binding"/>
    <property type="evidence" value="ECO:0007669"/>
    <property type="project" value="InterPro"/>
</dbReference>
<keyword evidence="3" id="KW-1185">Reference proteome</keyword>
<accession>A0AB40C929</accession>
<proteinExistence type="predicted"/>
<dbReference type="InterPro" id="IPR036397">
    <property type="entry name" value="RNaseH_sf"/>
</dbReference>
<feature type="domain" description="Integrase catalytic" evidence="2">
    <location>
        <begin position="423"/>
        <end position="538"/>
    </location>
</feature>